<dbReference type="InterPro" id="IPR026960">
    <property type="entry name" value="RVT-Znf"/>
</dbReference>
<feature type="domain" description="Reverse transcriptase zinc-binding" evidence="1">
    <location>
        <begin position="92"/>
        <end position="165"/>
    </location>
</feature>
<proteinExistence type="predicted"/>
<evidence type="ECO:0000313" key="3">
    <source>
        <dbReference type="Proteomes" id="UP000583929"/>
    </source>
</evidence>
<evidence type="ECO:0000259" key="1">
    <source>
        <dbReference type="Pfam" id="PF13966"/>
    </source>
</evidence>
<gene>
    <name evidence="2" type="ORF">G4B88_018704</name>
</gene>
<comment type="caution">
    <text evidence="2">The sequence shown here is derived from an EMBL/GenBank/DDBJ whole genome shotgun (WGS) entry which is preliminary data.</text>
</comment>
<protein>
    <recommendedName>
        <fullName evidence="1">Reverse transcriptase zinc-binding domain-containing protein</fullName>
    </recommendedName>
</protein>
<evidence type="ECO:0000313" key="2">
    <source>
        <dbReference type="EMBL" id="KAF4400362.1"/>
    </source>
</evidence>
<dbReference type="AlphaFoldDB" id="A0A7J6HYI7"/>
<name>A0A7J6HYI7_CANSA</name>
<dbReference type="EMBL" id="JAATIQ010000018">
    <property type="protein sequence ID" value="KAF4400362.1"/>
    <property type="molecule type" value="Genomic_DNA"/>
</dbReference>
<dbReference type="Pfam" id="PF13966">
    <property type="entry name" value="zf-RVT"/>
    <property type="match status" value="1"/>
</dbReference>
<accession>A0A7J6HYI7</accession>
<reference evidence="2 3" key="1">
    <citation type="journal article" date="2020" name="bioRxiv">
        <title>Sequence and annotation of 42 cannabis genomes reveals extensive copy number variation in cannabinoid synthesis and pathogen resistance genes.</title>
        <authorList>
            <person name="Mckernan K.J."/>
            <person name="Helbert Y."/>
            <person name="Kane L.T."/>
            <person name="Ebling H."/>
            <person name="Zhang L."/>
            <person name="Liu B."/>
            <person name="Eaton Z."/>
            <person name="Mclaughlin S."/>
            <person name="Kingan S."/>
            <person name="Baybayan P."/>
            <person name="Concepcion G."/>
            <person name="Jordan M."/>
            <person name="Riva A."/>
            <person name="Barbazuk W."/>
            <person name="Harkins T."/>
        </authorList>
    </citation>
    <scope>NUCLEOTIDE SEQUENCE [LARGE SCALE GENOMIC DNA]</scope>
    <source>
        <strain evidence="3">cv. Jamaican Lion 4</strain>
        <tissue evidence="2">Leaf</tissue>
    </source>
</reference>
<organism evidence="2 3">
    <name type="scientific">Cannabis sativa</name>
    <name type="common">Hemp</name>
    <name type="synonym">Marijuana</name>
    <dbReference type="NCBI Taxonomy" id="3483"/>
    <lineage>
        <taxon>Eukaryota</taxon>
        <taxon>Viridiplantae</taxon>
        <taxon>Streptophyta</taxon>
        <taxon>Embryophyta</taxon>
        <taxon>Tracheophyta</taxon>
        <taxon>Spermatophyta</taxon>
        <taxon>Magnoliopsida</taxon>
        <taxon>eudicotyledons</taxon>
        <taxon>Gunneridae</taxon>
        <taxon>Pentapetalae</taxon>
        <taxon>rosids</taxon>
        <taxon>fabids</taxon>
        <taxon>Rosales</taxon>
        <taxon>Cannabaceae</taxon>
        <taxon>Cannabis</taxon>
    </lineage>
</organism>
<sequence length="301" mass="34119">MTNQHGAGLLLISMGIIVKMVPENQISSWSSVLVTEAALISVQGKHSRILEKSLFCRDFVWGVLGNRSKFHRVSWDKVCLPKDLGAVTENKFSTKRCYNLLVEGTKTVFAGAIWDKLVVPKHGFIYWQIANNHLLTRVFLQRFMAIPSRLCPVCENDMETHDHVAAAVNSWLGDFQWPTSTAEMIQTCCNLKEGLVPRLWNAVLAATLNACIFDLCCGTPSRLSMEIRKIVQLRIISKGPYKECIRNKYVINKLKHGAIYGKSYGKLNEQNDVLRTELLFQFLSIFSLSSALTWYHTYGRS</sequence>
<keyword evidence="3" id="KW-1185">Reference proteome</keyword>
<dbReference type="Proteomes" id="UP000583929">
    <property type="component" value="Unassembled WGS sequence"/>
</dbReference>